<dbReference type="SMART" id="SM00034">
    <property type="entry name" value="CLECT"/>
    <property type="match status" value="1"/>
</dbReference>
<dbReference type="STRING" id="105785.A0A2J7PU33"/>
<evidence type="ECO:0000313" key="3">
    <source>
        <dbReference type="Proteomes" id="UP000235965"/>
    </source>
</evidence>
<proteinExistence type="predicted"/>
<sequence>MFGVRPQHFINRDKRESWNPGEEGKGMQGGAMKTVVLWLCLLSAAGSSSGAAEFKCAEPPSAMKFSLTSYRNKTGHWKAQVQLEHRATEQDSAEWEVDIDHRVTPQYNGSDTILIVATVTVPPVGTAVVTPEAPKPVPEGYRKFSESDYFKVYAAENSWVPARDICQKEGAHLAVVNSEAEARFITSLWNSKSDWAFIGTHDLYEEGIYVTIYNQSLSAAGYDKWFLGEPNGGTAENCGVINRNTLLGNYFCNRHLPFICEFQN</sequence>
<name>A0A2J7PU33_9NEOP</name>
<keyword evidence="3" id="KW-1185">Reference proteome</keyword>
<dbReference type="PROSITE" id="PS50041">
    <property type="entry name" value="C_TYPE_LECTIN_2"/>
    <property type="match status" value="1"/>
</dbReference>
<gene>
    <name evidence="2" type="ORF">B7P43_G12510</name>
</gene>
<organism evidence="2 3">
    <name type="scientific">Cryptotermes secundus</name>
    <dbReference type="NCBI Taxonomy" id="105785"/>
    <lineage>
        <taxon>Eukaryota</taxon>
        <taxon>Metazoa</taxon>
        <taxon>Ecdysozoa</taxon>
        <taxon>Arthropoda</taxon>
        <taxon>Hexapoda</taxon>
        <taxon>Insecta</taxon>
        <taxon>Pterygota</taxon>
        <taxon>Neoptera</taxon>
        <taxon>Polyneoptera</taxon>
        <taxon>Dictyoptera</taxon>
        <taxon>Blattodea</taxon>
        <taxon>Blattoidea</taxon>
        <taxon>Termitoidae</taxon>
        <taxon>Kalotermitidae</taxon>
        <taxon>Cryptotermitinae</taxon>
        <taxon>Cryptotermes</taxon>
    </lineage>
</organism>
<protein>
    <recommendedName>
        <fullName evidence="1">C-type lectin domain-containing protein</fullName>
    </recommendedName>
</protein>
<dbReference type="PANTHER" id="PTHR22801:SF63">
    <property type="entry name" value="C-TYPE LECTIN DOMAIN-CONTAINING PROTEIN"/>
    <property type="match status" value="1"/>
</dbReference>
<evidence type="ECO:0000313" key="2">
    <source>
        <dbReference type="EMBL" id="PNF19852.1"/>
    </source>
</evidence>
<dbReference type="InterPro" id="IPR016187">
    <property type="entry name" value="CTDL_fold"/>
</dbReference>
<accession>A0A2J7PU33</accession>
<dbReference type="InterPro" id="IPR016186">
    <property type="entry name" value="C-type_lectin-like/link_sf"/>
</dbReference>
<reference evidence="2 3" key="1">
    <citation type="submission" date="2017-12" db="EMBL/GenBank/DDBJ databases">
        <title>Hemimetabolous genomes reveal molecular basis of termite eusociality.</title>
        <authorList>
            <person name="Harrison M.C."/>
            <person name="Jongepier E."/>
            <person name="Robertson H.M."/>
            <person name="Arning N."/>
            <person name="Bitard-Feildel T."/>
            <person name="Chao H."/>
            <person name="Childers C.P."/>
            <person name="Dinh H."/>
            <person name="Doddapaneni H."/>
            <person name="Dugan S."/>
            <person name="Gowin J."/>
            <person name="Greiner C."/>
            <person name="Han Y."/>
            <person name="Hu H."/>
            <person name="Hughes D.S.T."/>
            <person name="Huylmans A.-K."/>
            <person name="Kemena C."/>
            <person name="Kremer L.P.M."/>
            <person name="Lee S.L."/>
            <person name="Lopez-Ezquerra A."/>
            <person name="Mallet L."/>
            <person name="Monroy-Kuhn J.M."/>
            <person name="Moser A."/>
            <person name="Murali S.C."/>
            <person name="Muzny D.M."/>
            <person name="Otani S."/>
            <person name="Piulachs M.-D."/>
            <person name="Poelchau M."/>
            <person name="Qu J."/>
            <person name="Schaub F."/>
            <person name="Wada-Katsumata A."/>
            <person name="Worley K.C."/>
            <person name="Xie Q."/>
            <person name="Ylla G."/>
            <person name="Poulsen M."/>
            <person name="Gibbs R.A."/>
            <person name="Schal C."/>
            <person name="Richards S."/>
            <person name="Belles X."/>
            <person name="Korb J."/>
            <person name="Bornberg-Bauer E."/>
        </authorList>
    </citation>
    <scope>NUCLEOTIDE SEQUENCE [LARGE SCALE GENOMIC DNA]</scope>
    <source>
        <tissue evidence="2">Whole body</tissue>
    </source>
</reference>
<dbReference type="AlphaFoldDB" id="A0A2J7PU33"/>
<dbReference type="Gene3D" id="3.10.100.10">
    <property type="entry name" value="Mannose-Binding Protein A, subunit A"/>
    <property type="match status" value="1"/>
</dbReference>
<dbReference type="InterPro" id="IPR001304">
    <property type="entry name" value="C-type_lectin-like"/>
</dbReference>
<dbReference type="OrthoDB" id="7357196at2759"/>
<dbReference type="InParanoid" id="A0A2J7PU33"/>
<dbReference type="Proteomes" id="UP000235965">
    <property type="component" value="Unassembled WGS sequence"/>
</dbReference>
<feature type="domain" description="C-type lectin" evidence="1">
    <location>
        <begin position="144"/>
        <end position="261"/>
    </location>
</feature>
<dbReference type="InterPro" id="IPR050801">
    <property type="entry name" value="Ca-Dep_Lectins_ImmuneDev"/>
</dbReference>
<dbReference type="Pfam" id="PF00059">
    <property type="entry name" value="Lectin_C"/>
    <property type="match status" value="1"/>
</dbReference>
<dbReference type="PANTHER" id="PTHR22801">
    <property type="entry name" value="LITHOSTATHINE"/>
    <property type="match status" value="1"/>
</dbReference>
<dbReference type="CDD" id="cd00037">
    <property type="entry name" value="CLECT"/>
    <property type="match status" value="1"/>
</dbReference>
<dbReference type="EMBL" id="NEVH01021208">
    <property type="protein sequence ID" value="PNF19852.1"/>
    <property type="molecule type" value="Genomic_DNA"/>
</dbReference>
<comment type="caution">
    <text evidence="2">The sequence shown here is derived from an EMBL/GenBank/DDBJ whole genome shotgun (WGS) entry which is preliminary data.</text>
</comment>
<evidence type="ECO:0000259" key="1">
    <source>
        <dbReference type="PROSITE" id="PS50041"/>
    </source>
</evidence>
<dbReference type="SUPFAM" id="SSF56436">
    <property type="entry name" value="C-type lectin-like"/>
    <property type="match status" value="1"/>
</dbReference>
<dbReference type="FunCoup" id="A0A2J7PU33">
    <property type="interactions" value="4"/>
</dbReference>